<evidence type="ECO:0000256" key="9">
    <source>
        <dbReference type="RuleBase" id="RU000481"/>
    </source>
</evidence>
<comment type="caution">
    <text evidence="11">The sequence shown here is derived from an EMBL/GenBank/DDBJ whole genome shotgun (WGS) entry which is preliminary data.</text>
</comment>
<dbReference type="CDD" id="cd00609">
    <property type="entry name" value="AAT_like"/>
    <property type="match status" value="1"/>
</dbReference>
<dbReference type="PANTHER" id="PTHR43643">
    <property type="entry name" value="HISTIDINOL-PHOSPHATE AMINOTRANSFERASE 2"/>
    <property type="match status" value="1"/>
</dbReference>
<dbReference type="Gene3D" id="3.40.640.10">
    <property type="entry name" value="Type I PLP-dependent aspartate aminotransferase-like (Major domain)"/>
    <property type="match status" value="1"/>
</dbReference>
<comment type="cofactor">
    <cofactor evidence="9">
        <name>pyridoxal 5'-phosphate</name>
        <dbReference type="ChEBI" id="CHEBI:597326"/>
    </cofactor>
</comment>
<dbReference type="PROSITE" id="PS00105">
    <property type="entry name" value="AA_TRANSFER_CLASS_1"/>
    <property type="match status" value="1"/>
</dbReference>
<dbReference type="InterPro" id="IPR015424">
    <property type="entry name" value="PyrdxlP-dep_Trfase"/>
</dbReference>
<name>A0ABT5BQP4_9BACT</name>
<reference evidence="11 12" key="1">
    <citation type="submission" date="2022-11" db="EMBL/GenBank/DDBJ databases">
        <title>Minimal conservation of predation-associated metabolite biosynthetic gene clusters underscores biosynthetic potential of Myxococcota including descriptions for ten novel species: Archangium lansinium sp. nov., Myxococcus landrumus sp. nov., Nannocystis bai.</title>
        <authorList>
            <person name="Ahearne A."/>
            <person name="Stevens C."/>
            <person name="Dowd S."/>
        </authorList>
    </citation>
    <scope>NUCLEOTIDE SEQUENCE [LARGE SCALE GENOMIC DNA]</scope>
    <source>
        <strain evidence="11 12">NCELM</strain>
    </source>
</reference>
<evidence type="ECO:0000313" key="11">
    <source>
        <dbReference type="EMBL" id="MDC0675728.1"/>
    </source>
</evidence>
<gene>
    <name evidence="11" type="ORF">POL58_48820</name>
</gene>
<dbReference type="GO" id="GO:0008483">
    <property type="term" value="F:transaminase activity"/>
    <property type="evidence" value="ECO:0007669"/>
    <property type="project" value="UniProtKB-KW"/>
</dbReference>
<evidence type="ECO:0000256" key="5">
    <source>
        <dbReference type="ARBA" id="ARBA00022679"/>
    </source>
</evidence>
<dbReference type="Proteomes" id="UP001217838">
    <property type="component" value="Unassembled WGS sequence"/>
</dbReference>
<dbReference type="InterPro" id="IPR004838">
    <property type="entry name" value="NHTrfase_class1_PyrdxlP-BS"/>
</dbReference>
<organism evidence="11 12">
    <name type="scientific">Nannocystis radixulma</name>
    <dbReference type="NCBI Taxonomy" id="2995305"/>
    <lineage>
        <taxon>Bacteria</taxon>
        <taxon>Pseudomonadati</taxon>
        <taxon>Myxococcota</taxon>
        <taxon>Polyangia</taxon>
        <taxon>Nannocystales</taxon>
        <taxon>Nannocystaceae</taxon>
        <taxon>Nannocystis</taxon>
    </lineage>
</organism>
<evidence type="ECO:0000259" key="10">
    <source>
        <dbReference type="Pfam" id="PF00155"/>
    </source>
</evidence>
<keyword evidence="12" id="KW-1185">Reference proteome</keyword>
<evidence type="ECO:0000256" key="8">
    <source>
        <dbReference type="ARBA" id="ARBA00047481"/>
    </source>
</evidence>
<dbReference type="SUPFAM" id="SSF53383">
    <property type="entry name" value="PLP-dependent transferases"/>
    <property type="match status" value="1"/>
</dbReference>
<accession>A0ABT5BQP4</accession>
<sequence length="321" mass="35693">MSMTRFDLNESALGLPEVVRRRVRESADQFHCYPLAQTEQTLARVAEHFGVTRDEVLLTQGIDECVDRLITHFEAMRFVATWPGFHGYWDRIAVMRRRSFALRRVGPTFELACDDVEALERDDFVLLADPDNPTGVVTTQTQLEQLQRRCGRLLVDRTYAGYADAPLAALAPGPRGFYFHSFSKSFAMAGLRVGALIGPAEDIEAMRARQWFCSMSTPSLVAVAAALDHVDEFQDRCRALIEERGRVVADLRARGFRVHETQTNFVIVAADPAVVLPRLAARGMLVKDMGCYGLDGHVRISLRTPAENLALVEAIGDPGAA</sequence>
<evidence type="ECO:0000256" key="4">
    <source>
        <dbReference type="ARBA" id="ARBA00022605"/>
    </source>
</evidence>
<comment type="similarity">
    <text evidence="2">Belongs to the class-II pyridoxal-phosphate-dependent aminotransferase family. Histidinol-phosphate aminotransferase subfamily.</text>
</comment>
<proteinExistence type="inferred from homology"/>
<dbReference type="InterPro" id="IPR015421">
    <property type="entry name" value="PyrdxlP-dep_Trfase_major"/>
</dbReference>
<evidence type="ECO:0000256" key="3">
    <source>
        <dbReference type="ARBA" id="ARBA00022576"/>
    </source>
</evidence>
<evidence type="ECO:0000256" key="7">
    <source>
        <dbReference type="ARBA" id="ARBA00023102"/>
    </source>
</evidence>
<dbReference type="PANTHER" id="PTHR43643:SF6">
    <property type="entry name" value="HISTIDINOL-PHOSPHATE AMINOTRANSFERASE"/>
    <property type="match status" value="1"/>
</dbReference>
<protein>
    <recommendedName>
        <fullName evidence="9">Aminotransferase</fullName>
        <ecNumber evidence="9">2.6.1.-</ecNumber>
    </recommendedName>
</protein>
<evidence type="ECO:0000256" key="2">
    <source>
        <dbReference type="ARBA" id="ARBA00007970"/>
    </source>
</evidence>
<dbReference type="EMBL" id="JAQNDN010000028">
    <property type="protein sequence ID" value="MDC0675728.1"/>
    <property type="molecule type" value="Genomic_DNA"/>
</dbReference>
<dbReference type="RefSeq" id="WP_272011167.1">
    <property type="nucleotide sequence ID" value="NZ_JAQNDN010000028.1"/>
</dbReference>
<keyword evidence="7" id="KW-0368">Histidine biosynthesis</keyword>
<feature type="domain" description="Aminotransferase class I/classII large" evidence="10">
    <location>
        <begin position="8"/>
        <end position="315"/>
    </location>
</feature>
<keyword evidence="5 9" id="KW-0808">Transferase</keyword>
<dbReference type="InterPro" id="IPR004839">
    <property type="entry name" value="Aminotransferase_I/II_large"/>
</dbReference>
<keyword evidence="3 9" id="KW-0032">Aminotransferase</keyword>
<dbReference type="InterPro" id="IPR015422">
    <property type="entry name" value="PyrdxlP-dep_Trfase_small"/>
</dbReference>
<dbReference type="EC" id="2.6.1.-" evidence="9"/>
<comment type="pathway">
    <text evidence="1">Amino-acid biosynthesis; L-histidine biosynthesis; L-histidine from 5-phospho-alpha-D-ribose 1-diphosphate: step 7/9.</text>
</comment>
<evidence type="ECO:0000256" key="1">
    <source>
        <dbReference type="ARBA" id="ARBA00005011"/>
    </source>
</evidence>
<dbReference type="Pfam" id="PF00155">
    <property type="entry name" value="Aminotran_1_2"/>
    <property type="match status" value="1"/>
</dbReference>
<dbReference type="Gene3D" id="3.90.1150.10">
    <property type="entry name" value="Aspartate Aminotransferase, domain 1"/>
    <property type="match status" value="1"/>
</dbReference>
<keyword evidence="4" id="KW-0028">Amino-acid biosynthesis</keyword>
<evidence type="ECO:0000256" key="6">
    <source>
        <dbReference type="ARBA" id="ARBA00022898"/>
    </source>
</evidence>
<comment type="similarity">
    <text evidence="9">Belongs to the class-I pyridoxal-phosphate-dependent aminotransferase family.</text>
</comment>
<dbReference type="InterPro" id="IPR050106">
    <property type="entry name" value="HistidinolP_aminotransfase"/>
</dbReference>
<evidence type="ECO:0000313" key="12">
    <source>
        <dbReference type="Proteomes" id="UP001217838"/>
    </source>
</evidence>
<comment type="catalytic activity">
    <reaction evidence="8">
        <text>L-histidinol phosphate + 2-oxoglutarate = 3-(imidazol-4-yl)-2-oxopropyl phosphate + L-glutamate</text>
        <dbReference type="Rhea" id="RHEA:23744"/>
        <dbReference type="ChEBI" id="CHEBI:16810"/>
        <dbReference type="ChEBI" id="CHEBI:29985"/>
        <dbReference type="ChEBI" id="CHEBI:57766"/>
        <dbReference type="ChEBI" id="CHEBI:57980"/>
        <dbReference type="EC" id="2.6.1.9"/>
    </reaction>
</comment>
<keyword evidence="6" id="KW-0663">Pyridoxal phosphate</keyword>